<reference evidence="1 2" key="1">
    <citation type="submission" date="2016-10" db="EMBL/GenBank/DDBJ databases">
        <authorList>
            <person name="de Groot N.N."/>
        </authorList>
    </citation>
    <scope>NUCLEOTIDE SEQUENCE [LARGE SCALE GENOMIC DNA]</scope>
    <source>
        <strain evidence="1 2">DSM 8537</strain>
    </source>
</reference>
<sequence>MAPGEHGNLIAERPAGIVRGINRQGTASMKPFLPLRPLALALALGPAPGWAQGVDLVALMAQIDKSSGQYEQLIGILQGSDSNRALAAFDAMLRSGDKTLTEVALEAGLSATDSRLRARALWEALSHKSALSIVFDEGSLDETRKQALIEWSGQVVTLPLYAAFADRQCLNLSNSRECVPDKSVSVAGLGVDIRFDGYRTYGLNAQFSLDESGTLVGLVTNPNSNATFPARIVFR</sequence>
<dbReference type="Proteomes" id="UP000183635">
    <property type="component" value="Unassembled WGS sequence"/>
</dbReference>
<keyword evidence="2" id="KW-1185">Reference proteome</keyword>
<proteinExistence type="predicted"/>
<dbReference type="AlphaFoldDB" id="A0A1I2ZXJ2"/>
<name>A0A1I2ZXJ2_9RHOB</name>
<protein>
    <submittedName>
        <fullName evidence="1">Uncharacterized protein</fullName>
    </submittedName>
</protein>
<organism evidence="1 2">
    <name type="scientific">Paracoccus aminovorans</name>
    <dbReference type="NCBI Taxonomy" id="34004"/>
    <lineage>
        <taxon>Bacteria</taxon>
        <taxon>Pseudomonadati</taxon>
        <taxon>Pseudomonadota</taxon>
        <taxon>Alphaproteobacteria</taxon>
        <taxon>Rhodobacterales</taxon>
        <taxon>Paracoccaceae</taxon>
        <taxon>Paracoccus</taxon>
    </lineage>
</organism>
<evidence type="ECO:0000313" key="2">
    <source>
        <dbReference type="Proteomes" id="UP000183635"/>
    </source>
</evidence>
<accession>A0A1I2ZXJ2</accession>
<gene>
    <name evidence="1" type="ORF">SAMN04488021_11156</name>
</gene>
<dbReference type="STRING" id="34004.SAMN04488021_11156"/>
<evidence type="ECO:0000313" key="1">
    <source>
        <dbReference type="EMBL" id="SFH42553.1"/>
    </source>
</evidence>
<dbReference type="EMBL" id="FOPU01000011">
    <property type="protein sequence ID" value="SFH42553.1"/>
    <property type="molecule type" value="Genomic_DNA"/>
</dbReference>